<name>A0A2L0F0N4_SORCE</name>
<dbReference type="Proteomes" id="UP000238348">
    <property type="component" value="Chromosome"/>
</dbReference>
<reference evidence="1 2" key="1">
    <citation type="submission" date="2015-09" db="EMBL/GenBank/DDBJ databases">
        <title>Sorangium comparison.</title>
        <authorList>
            <person name="Zaburannyi N."/>
            <person name="Bunk B."/>
            <person name="Overmann J."/>
            <person name="Mueller R."/>
        </authorList>
    </citation>
    <scope>NUCLEOTIDE SEQUENCE [LARGE SCALE GENOMIC DNA]</scope>
    <source>
        <strain evidence="1 2">So ce26</strain>
    </source>
</reference>
<organism evidence="1 2">
    <name type="scientific">Sorangium cellulosum</name>
    <name type="common">Polyangium cellulosum</name>
    <dbReference type="NCBI Taxonomy" id="56"/>
    <lineage>
        <taxon>Bacteria</taxon>
        <taxon>Pseudomonadati</taxon>
        <taxon>Myxococcota</taxon>
        <taxon>Polyangia</taxon>
        <taxon>Polyangiales</taxon>
        <taxon>Polyangiaceae</taxon>
        <taxon>Sorangium</taxon>
    </lineage>
</organism>
<dbReference type="InterPro" id="IPR011990">
    <property type="entry name" value="TPR-like_helical_dom_sf"/>
</dbReference>
<dbReference type="EMBL" id="CP012673">
    <property type="protein sequence ID" value="AUX45128.1"/>
    <property type="molecule type" value="Genomic_DNA"/>
</dbReference>
<evidence type="ECO:0000313" key="2">
    <source>
        <dbReference type="Proteomes" id="UP000238348"/>
    </source>
</evidence>
<dbReference type="Gene3D" id="1.25.40.10">
    <property type="entry name" value="Tetratricopeptide repeat domain"/>
    <property type="match status" value="1"/>
</dbReference>
<dbReference type="RefSeq" id="WP_104983553.1">
    <property type="nucleotide sequence ID" value="NZ_CP012673.1"/>
</dbReference>
<evidence type="ECO:0000313" key="1">
    <source>
        <dbReference type="EMBL" id="AUX45128.1"/>
    </source>
</evidence>
<accession>A0A2L0F0N4</accession>
<dbReference type="OrthoDB" id="5486399at2"/>
<proteinExistence type="predicted"/>
<gene>
    <name evidence="1" type="ORF">SOCE26_066090</name>
</gene>
<sequence>MTMLPPLHLAEPAAEPDQLAGWALKEVDTGERIAAIAGPTGAGKSHVVDRLRETGPVVVVEPPPLRDGDAVFHALAQLAAAGGAAGEAYEAGMSVHTRSENAARRLANDDRVLVLRLPNSWNGLDAASGRDQLVFRRRAIEILQGLRDAAGLRIIVLATRVDRALERTLGLHGHVRQLRAPRLRLGALRDEAAWGSYALPAQRAAGLVQEAPPVTPVEARVLVGCLALGADLARARPALSSPAPLPPLLSLLADLLAQPQHREIASRLAAPLAARGPLPLDVAEGLAALPEEHRPLLRDCIGYRTDHANLRVTESVRSALRLALGGAPPEVHARLAEHYRTLDGKGSLADLDTEHTRAWLEKLHHLAHGGLETSALWERQARDARELFWDRGRALSIDAQLHHLAADVYRACVTRFPDDAYAWHYLGYNLDRAGAEPLEAEVAFRRAVALEGDNRWWQSRLVSFLVEQARYADAEEATRAALAQLDPEAGRVYDDPQLAHDFHRWLVAAWLDAGELARARRVFELLPPEVVAQHELLRQLKWRLEDAEEADRLGDSVHPPGVRIDLRWQTPAHIGMSGPDGTRLVALLPARVVEASAQAVTLVVGVTNEGGHELVRTEMSAAEWQAAHAWCPAEEARGYLYLAYYESGAQCVYLRDEPDPPWKPAEPGPDPLRHLRSWAAVGTSAEADRLHAPAE</sequence>
<protein>
    <submittedName>
        <fullName evidence="1">Uncharacterized protein</fullName>
    </submittedName>
</protein>
<dbReference type="AlphaFoldDB" id="A0A2L0F0N4"/>
<dbReference type="SUPFAM" id="SSF48452">
    <property type="entry name" value="TPR-like"/>
    <property type="match status" value="1"/>
</dbReference>